<organism evidence="2">
    <name type="scientific">bioreactor metagenome</name>
    <dbReference type="NCBI Taxonomy" id="1076179"/>
    <lineage>
        <taxon>unclassified sequences</taxon>
        <taxon>metagenomes</taxon>
        <taxon>ecological metagenomes</taxon>
    </lineage>
</organism>
<dbReference type="AlphaFoldDB" id="A0A645DQR9"/>
<reference evidence="2" key="1">
    <citation type="submission" date="2019-08" db="EMBL/GenBank/DDBJ databases">
        <authorList>
            <person name="Kucharzyk K."/>
            <person name="Murdoch R.W."/>
            <person name="Higgins S."/>
            <person name="Loffler F."/>
        </authorList>
    </citation>
    <scope>NUCLEOTIDE SEQUENCE</scope>
</reference>
<accession>A0A645DQR9</accession>
<dbReference type="Pfam" id="PF07872">
    <property type="entry name" value="DUF1659"/>
    <property type="match status" value="1"/>
</dbReference>
<protein>
    <recommendedName>
        <fullName evidence="1">DUF1659 domain-containing protein</fullName>
    </recommendedName>
</protein>
<sequence length="73" mass="8095">MINSIKKTSAVILTYKVGVNGKGEDVFTSQRFAKVNKAATVEEIHNFAKAMEVLLAYPLYEVKKAEDFSIVEA</sequence>
<dbReference type="EMBL" id="VSSQ01038818">
    <property type="protein sequence ID" value="MPM91814.1"/>
    <property type="molecule type" value="Genomic_DNA"/>
</dbReference>
<evidence type="ECO:0000259" key="1">
    <source>
        <dbReference type="Pfam" id="PF07872"/>
    </source>
</evidence>
<name>A0A645DQR9_9ZZZZ</name>
<proteinExistence type="predicted"/>
<gene>
    <name evidence="2" type="ORF">SDC9_138948</name>
</gene>
<comment type="caution">
    <text evidence="2">The sequence shown here is derived from an EMBL/GenBank/DDBJ whole genome shotgun (WGS) entry which is preliminary data.</text>
</comment>
<evidence type="ECO:0000313" key="2">
    <source>
        <dbReference type="EMBL" id="MPM91814.1"/>
    </source>
</evidence>
<dbReference type="InterPro" id="IPR012454">
    <property type="entry name" value="DUF1659"/>
</dbReference>
<feature type="domain" description="DUF1659" evidence="1">
    <location>
        <begin position="2"/>
        <end position="72"/>
    </location>
</feature>